<dbReference type="GO" id="GO:0006401">
    <property type="term" value="P:RNA catabolic process"/>
    <property type="evidence" value="ECO:0007669"/>
    <property type="project" value="TreeGrafter"/>
</dbReference>
<reference evidence="4" key="2">
    <citation type="journal article" date="2016" name="Sci. Rep.">
        <title>Dictyocaulus viviparus genome, variome and transcriptome elucidate lungworm biology and support future intervention.</title>
        <authorList>
            <person name="McNulty S.N."/>
            <person name="Strube C."/>
            <person name="Rosa B.A."/>
            <person name="Martin J.C."/>
            <person name="Tyagi R."/>
            <person name="Choi Y.J."/>
            <person name="Wang Q."/>
            <person name="Hallsworth Pepin K."/>
            <person name="Zhang X."/>
            <person name="Ozersky P."/>
            <person name="Wilson R.K."/>
            <person name="Sternberg P.W."/>
            <person name="Gasser R.B."/>
            <person name="Mitreva M."/>
        </authorList>
    </citation>
    <scope>NUCLEOTIDE SEQUENCE [LARGE SCALE GENOMIC DNA]</scope>
    <source>
        <strain evidence="4">HannoverDv2000</strain>
    </source>
</reference>
<dbReference type="PANTHER" id="PTHR11240">
    <property type="entry name" value="RIBONUCLEASE T2"/>
    <property type="match status" value="1"/>
</dbReference>
<reference evidence="3 4" key="1">
    <citation type="submission" date="2013-11" db="EMBL/GenBank/DDBJ databases">
        <title>Draft genome of the bovine lungworm Dictyocaulus viviparus.</title>
        <authorList>
            <person name="Mitreva M."/>
        </authorList>
    </citation>
    <scope>NUCLEOTIDE SEQUENCE [LARGE SCALE GENOMIC DNA]</scope>
    <source>
        <strain evidence="3 4">HannoverDv2000</strain>
    </source>
</reference>
<comment type="similarity">
    <text evidence="1 2">Belongs to the RNase T2 family.</text>
</comment>
<dbReference type="OrthoDB" id="435754at2759"/>
<name>A0A0D8XT59_DICVI</name>
<dbReference type="PANTHER" id="PTHR11240:SF22">
    <property type="entry name" value="RIBONUCLEASE T2"/>
    <property type="match status" value="1"/>
</dbReference>
<dbReference type="SUPFAM" id="SSF55895">
    <property type="entry name" value="Ribonuclease Rh-like"/>
    <property type="match status" value="1"/>
</dbReference>
<dbReference type="AlphaFoldDB" id="A0A0D8XT59"/>
<dbReference type="GO" id="GO:0005576">
    <property type="term" value="C:extracellular region"/>
    <property type="evidence" value="ECO:0007669"/>
    <property type="project" value="TreeGrafter"/>
</dbReference>
<dbReference type="InterPro" id="IPR001568">
    <property type="entry name" value="RNase_T2-like"/>
</dbReference>
<evidence type="ECO:0000256" key="1">
    <source>
        <dbReference type="ARBA" id="ARBA00007469"/>
    </source>
</evidence>
<organism evidence="3 4">
    <name type="scientific">Dictyocaulus viviparus</name>
    <name type="common">Bovine lungworm</name>
    <dbReference type="NCBI Taxonomy" id="29172"/>
    <lineage>
        <taxon>Eukaryota</taxon>
        <taxon>Metazoa</taxon>
        <taxon>Ecdysozoa</taxon>
        <taxon>Nematoda</taxon>
        <taxon>Chromadorea</taxon>
        <taxon>Rhabditida</taxon>
        <taxon>Rhabditina</taxon>
        <taxon>Rhabditomorpha</taxon>
        <taxon>Strongyloidea</taxon>
        <taxon>Metastrongylidae</taxon>
        <taxon>Dictyocaulus</taxon>
    </lineage>
</organism>
<dbReference type="Pfam" id="PF00445">
    <property type="entry name" value="Ribonuclease_T2"/>
    <property type="match status" value="1"/>
</dbReference>
<sequence>MWPNLYPTKSVQSLWKHEWEKHGTCAESHKNLSSEFLYFNVTLQLDKTFAVEAALKRAGIIPRNQPYELKIIQNALENELTNGARVQINCLTDKKTQQMLLGDVRMCVNKSFQTVNCPHSKSLQPIIHILGESPPLPSFHECPPSVIYLSDISSKALKIGGVEHKEITFWINPFITAYASLFSNERETDEYKWRICLPFIAIVMLIYFESRRSS</sequence>
<accession>A0A0D8XT59</accession>
<keyword evidence="4" id="KW-1185">Reference proteome</keyword>
<protein>
    <submittedName>
        <fullName evidence="3">Ribonuclease, T2 family</fullName>
    </submittedName>
</protein>
<gene>
    <name evidence="3" type="ORF">DICVIV_06937</name>
</gene>
<dbReference type="GO" id="GO:0003723">
    <property type="term" value="F:RNA binding"/>
    <property type="evidence" value="ECO:0007669"/>
    <property type="project" value="InterPro"/>
</dbReference>
<dbReference type="PROSITE" id="PS00531">
    <property type="entry name" value="RNASE_T2_2"/>
    <property type="match status" value="1"/>
</dbReference>
<dbReference type="Proteomes" id="UP000053766">
    <property type="component" value="Unassembled WGS sequence"/>
</dbReference>
<evidence type="ECO:0000256" key="2">
    <source>
        <dbReference type="RuleBase" id="RU004328"/>
    </source>
</evidence>
<dbReference type="GO" id="GO:0033897">
    <property type="term" value="F:ribonuclease T2 activity"/>
    <property type="evidence" value="ECO:0007669"/>
    <property type="project" value="InterPro"/>
</dbReference>
<dbReference type="Gene3D" id="3.90.730.10">
    <property type="entry name" value="Ribonuclease T2-like"/>
    <property type="match status" value="1"/>
</dbReference>
<evidence type="ECO:0000313" key="3">
    <source>
        <dbReference type="EMBL" id="KJH47007.1"/>
    </source>
</evidence>
<dbReference type="EMBL" id="KN716325">
    <property type="protein sequence ID" value="KJH47007.1"/>
    <property type="molecule type" value="Genomic_DNA"/>
</dbReference>
<dbReference type="InterPro" id="IPR036430">
    <property type="entry name" value="RNase_T2-like_sf"/>
</dbReference>
<proteinExistence type="inferred from homology"/>
<evidence type="ECO:0000313" key="4">
    <source>
        <dbReference type="Proteomes" id="UP000053766"/>
    </source>
</evidence>
<dbReference type="InterPro" id="IPR033130">
    <property type="entry name" value="RNase_T2_His_AS_2"/>
</dbReference>